<evidence type="ECO:0000256" key="10">
    <source>
        <dbReference type="ARBA" id="ARBA00023015"/>
    </source>
</evidence>
<feature type="binding site" evidence="13">
    <location>
        <position position="94"/>
    </location>
    <ligand>
        <name>Zn(2+)</name>
        <dbReference type="ChEBI" id="CHEBI:29105"/>
    </ligand>
</feature>
<dbReference type="NCBIfam" id="NF006999">
    <property type="entry name" value="PRK09462.1"/>
    <property type="match status" value="1"/>
</dbReference>
<comment type="subcellular location">
    <subcellularLocation>
        <location evidence="1 15">Cytoplasm</location>
    </subcellularLocation>
</comment>
<comment type="similarity">
    <text evidence="2 15">Belongs to the Fur family.</text>
</comment>
<evidence type="ECO:0000256" key="3">
    <source>
        <dbReference type="ARBA" id="ARBA00011738"/>
    </source>
</evidence>
<dbReference type="Pfam" id="PF01475">
    <property type="entry name" value="FUR"/>
    <property type="match status" value="1"/>
</dbReference>
<dbReference type="InterPro" id="IPR036388">
    <property type="entry name" value="WH-like_DNA-bd_sf"/>
</dbReference>
<feature type="binding site" evidence="13">
    <location>
        <position position="91"/>
    </location>
    <ligand>
        <name>Zn(2+)</name>
        <dbReference type="ChEBI" id="CHEBI:29105"/>
    </ligand>
</feature>
<dbReference type="CDD" id="cd07153">
    <property type="entry name" value="Fur_like"/>
    <property type="match status" value="1"/>
</dbReference>
<evidence type="ECO:0000256" key="8">
    <source>
        <dbReference type="ARBA" id="ARBA00022833"/>
    </source>
</evidence>
<feature type="binding site" evidence="13">
    <location>
        <position position="131"/>
    </location>
    <ligand>
        <name>Zn(2+)</name>
        <dbReference type="ChEBI" id="CHEBI:29105"/>
    </ligand>
</feature>
<comment type="cofactor">
    <cofactor evidence="13">
        <name>Zn(2+)</name>
        <dbReference type="ChEBI" id="CHEBI:29105"/>
    </cofactor>
    <text evidence="13">Binds 1 zinc ion per subunit.</text>
</comment>
<proteinExistence type="inferred from homology"/>
<evidence type="ECO:0000256" key="13">
    <source>
        <dbReference type="PIRSR" id="PIRSR602481-1"/>
    </source>
</evidence>
<dbReference type="GO" id="GO:0008270">
    <property type="term" value="F:zinc ion binding"/>
    <property type="evidence" value="ECO:0007669"/>
    <property type="project" value="TreeGrafter"/>
</dbReference>
<evidence type="ECO:0000256" key="5">
    <source>
        <dbReference type="ARBA" id="ARBA00022490"/>
    </source>
</evidence>
<keyword evidence="9 14" id="KW-0408">Iron</keyword>
<dbReference type="AlphaFoldDB" id="A0A450S7U6"/>
<sequence>MGSDNLKKAGLKTTLPRVRILQILEENTQRHMSAEEVYKALLEAGEEIGIGTIYRVLTQFESAGIVNRHNFEGVQSVFELDDGDHHDHLLCVRCGSIEEFFDETIEQRQHIIAEQHGFTMTDHSLCIYGTCAKCVRKNRRNRP</sequence>
<evidence type="ECO:0000256" key="1">
    <source>
        <dbReference type="ARBA" id="ARBA00004496"/>
    </source>
</evidence>
<evidence type="ECO:0000256" key="15">
    <source>
        <dbReference type="RuleBase" id="RU364037"/>
    </source>
</evidence>
<keyword evidence="7 13" id="KW-0479">Metal-binding</keyword>
<dbReference type="Gene3D" id="1.10.10.10">
    <property type="entry name" value="Winged helix-like DNA-binding domain superfamily/Winged helix DNA-binding domain"/>
    <property type="match status" value="1"/>
</dbReference>
<evidence type="ECO:0000256" key="14">
    <source>
        <dbReference type="PIRSR" id="PIRSR602481-2"/>
    </source>
</evidence>
<dbReference type="FunFam" id="3.30.1490.190:FF:000001">
    <property type="entry name" value="Ferric uptake regulation protein"/>
    <property type="match status" value="1"/>
</dbReference>
<evidence type="ECO:0000313" key="16">
    <source>
        <dbReference type="EMBL" id="VFJ47949.1"/>
    </source>
</evidence>
<dbReference type="PANTHER" id="PTHR33202:SF2">
    <property type="entry name" value="FERRIC UPTAKE REGULATION PROTEIN"/>
    <property type="match status" value="1"/>
</dbReference>
<evidence type="ECO:0000256" key="9">
    <source>
        <dbReference type="ARBA" id="ARBA00023004"/>
    </source>
</evidence>
<dbReference type="InterPro" id="IPR043135">
    <property type="entry name" value="Fur_C"/>
</dbReference>
<dbReference type="PANTHER" id="PTHR33202">
    <property type="entry name" value="ZINC UPTAKE REGULATION PROTEIN"/>
    <property type="match status" value="1"/>
</dbReference>
<evidence type="ECO:0000256" key="6">
    <source>
        <dbReference type="ARBA" id="ARBA00022491"/>
    </source>
</evidence>
<feature type="binding site" evidence="13">
    <location>
        <position position="134"/>
    </location>
    <ligand>
        <name>Zn(2+)</name>
        <dbReference type="ChEBI" id="CHEBI:29105"/>
    </ligand>
</feature>
<dbReference type="SUPFAM" id="SSF46785">
    <property type="entry name" value="Winged helix' DNA-binding domain"/>
    <property type="match status" value="1"/>
</dbReference>
<dbReference type="GO" id="GO:0005829">
    <property type="term" value="C:cytosol"/>
    <property type="evidence" value="ECO:0007669"/>
    <property type="project" value="TreeGrafter"/>
</dbReference>
<organism evidence="16">
    <name type="scientific">Candidatus Kentrum sp. FW</name>
    <dbReference type="NCBI Taxonomy" id="2126338"/>
    <lineage>
        <taxon>Bacteria</taxon>
        <taxon>Pseudomonadati</taxon>
        <taxon>Pseudomonadota</taxon>
        <taxon>Gammaproteobacteria</taxon>
        <taxon>Candidatus Kentrum</taxon>
    </lineage>
</organism>
<evidence type="ECO:0000256" key="4">
    <source>
        <dbReference type="ARBA" id="ARBA00020910"/>
    </source>
</evidence>
<keyword evidence="10 15" id="KW-0805">Transcription regulation</keyword>
<dbReference type="EMBL" id="CAADEW010000018">
    <property type="protein sequence ID" value="VFJ47949.1"/>
    <property type="molecule type" value="Genomic_DNA"/>
</dbReference>
<protein>
    <recommendedName>
        <fullName evidence="4 15">Ferric uptake regulation protein</fullName>
    </recommendedName>
</protein>
<keyword evidence="5 15" id="KW-0963">Cytoplasm</keyword>
<reference evidence="16" key="1">
    <citation type="submission" date="2019-02" db="EMBL/GenBank/DDBJ databases">
        <authorList>
            <person name="Gruber-Vodicka R. H."/>
            <person name="Seah K. B. B."/>
        </authorList>
    </citation>
    <scope>NUCLEOTIDE SEQUENCE</scope>
    <source>
        <strain evidence="16">BECK_BZ15</strain>
    </source>
</reference>
<accession>A0A450S7U6</accession>
<dbReference type="Gene3D" id="3.30.1490.190">
    <property type="match status" value="1"/>
</dbReference>
<comment type="subunit">
    <text evidence="3 15">Homodimer.</text>
</comment>
<dbReference type="GO" id="GO:0003700">
    <property type="term" value="F:DNA-binding transcription factor activity"/>
    <property type="evidence" value="ECO:0007669"/>
    <property type="project" value="UniProtKB-UniRule"/>
</dbReference>
<dbReference type="GO" id="GO:1900705">
    <property type="term" value="P:negative regulation of siderophore biosynthetic process"/>
    <property type="evidence" value="ECO:0007669"/>
    <property type="project" value="TreeGrafter"/>
</dbReference>
<keyword evidence="11 15" id="KW-0238">DNA-binding</keyword>
<keyword evidence="8 13" id="KW-0862">Zinc</keyword>
<dbReference type="FunFam" id="1.10.10.10:FF:000007">
    <property type="entry name" value="Ferric uptake regulation protein"/>
    <property type="match status" value="1"/>
</dbReference>
<feature type="binding site" evidence="14">
    <location>
        <position position="106"/>
    </location>
    <ligand>
        <name>Fe cation</name>
        <dbReference type="ChEBI" id="CHEBI:24875"/>
    </ligand>
</feature>
<keyword evidence="12 15" id="KW-0804">Transcription</keyword>
<comment type="cofactor">
    <cofactor evidence="14">
        <name>Mn(2+)</name>
        <dbReference type="ChEBI" id="CHEBI:29035"/>
    </cofactor>
    <cofactor evidence="14">
        <name>Fe(2+)</name>
        <dbReference type="ChEBI" id="CHEBI:29033"/>
    </cofactor>
    <text evidence="14">Binds 1 Mn(2+) or Fe(2+) ion per subunit.</text>
</comment>
<evidence type="ECO:0000256" key="11">
    <source>
        <dbReference type="ARBA" id="ARBA00023125"/>
    </source>
</evidence>
<dbReference type="InterPro" id="IPR036390">
    <property type="entry name" value="WH_DNA-bd_sf"/>
</dbReference>
<dbReference type="GO" id="GO:0000976">
    <property type="term" value="F:transcription cis-regulatory region binding"/>
    <property type="evidence" value="ECO:0007669"/>
    <property type="project" value="TreeGrafter"/>
</dbReference>
<evidence type="ECO:0000256" key="7">
    <source>
        <dbReference type="ARBA" id="ARBA00022723"/>
    </source>
</evidence>
<feature type="binding site" evidence="14">
    <location>
        <position position="85"/>
    </location>
    <ligand>
        <name>Fe cation</name>
        <dbReference type="ChEBI" id="CHEBI:24875"/>
    </ligand>
</feature>
<feature type="binding site" evidence="14">
    <location>
        <position position="123"/>
    </location>
    <ligand>
        <name>Fe cation</name>
        <dbReference type="ChEBI" id="CHEBI:24875"/>
    </ligand>
</feature>
<gene>
    <name evidence="15" type="primary">fur</name>
    <name evidence="16" type="ORF">BECKFW1821A_GA0114235_10182</name>
</gene>
<keyword evidence="6 15" id="KW-0678">Repressor</keyword>
<name>A0A450S7U6_9GAMM</name>
<dbReference type="InterPro" id="IPR002481">
    <property type="entry name" value="FUR"/>
</dbReference>
<evidence type="ECO:0000256" key="12">
    <source>
        <dbReference type="ARBA" id="ARBA00023163"/>
    </source>
</evidence>
<feature type="binding site" evidence="14">
    <location>
        <position position="87"/>
    </location>
    <ligand>
        <name>Fe cation</name>
        <dbReference type="ChEBI" id="CHEBI:24875"/>
    </ligand>
</feature>
<dbReference type="GO" id="GO:0045892">
    <property type="term" value="P:negative regulation of DNA-templated transcription"/>
    <property type="evidence" value="ECO:0007669"/>
    <property type="project" value="TreeGrafter"/>
</dbReference>
<evidence type="ECO:0000256" key="2">
    <source>
        <dbReference type="ARBA" id="ARBA00007957"/>
    </source>
</evidence>